<evidence type="ECO:0000313" key="3">
    <source>
        <dbReference type="Proteomes" id="UP000320762"/>
    </source>
</evidence>
<evidence type="ECO:0000313" key="2">
    <source>
        <dbReference type="EMBL" id="TRM55394.1"/>
    </source>
</evidence>
<protein>
    <submittedName>
        <fullName evidence="2">Uncharacterized protein</fullName>
    </submittedName>
</protein>
<feature type="compositionally biased region" description="Polar residues" evidence="1">
    <location>
        <begin position="131"/>
        <end position="141"/>
    </location>
</feature>
<organism evidence="2 3">
    <name type="scientific">Schizophyllum amplum</name>
    <dbReference type="NCBI Taxonomy" id="97359"/>
    <lineage>
        <taxon>Eukaryota</taxon>
        <taxon>Fungi</taxon>
        <taxon>Dikarya</taxon>
        <taxon>Basidiomycota</taxon>
        <taxon>Agaricomycotina</taxon>
        <taxon>Agaricomycetes</taxon>
        <taxon>Agaricomycetidae</taxon>
        <taxon>Agaricales</taxon>
        <taxon>Schizophyllaceae</taxon>
        <taxon>Schizophyllum</taxon>
    </lineage>
</organism>
<feature type="region of interest" description="Disordered" evidence="1">
    <location>
        <begin position="106"/>
        <end position="141"/>
    </location>
</feature>
<dbReference type="AlphaFoldDB" id="A0A550BS76"/>
<dbReference type="EMBL" id="VDMD01000158">
    <property type="protein sequence ID" value="TRM55394.1"/>
    <property type="molecule type" value="Genomic_DNA"/>
</dbReference>
<sequence length="155" mass="17398">MGGITVPPYRSRRWKSFACRTRPLRVLFRNRLPLSDARSLPPTLRCVANKGVFVMWRRFCLPTCISTLQASTRGSAPSLTRLPADDTAFTLLLPEVRPNIRMMTRWPPDTARGRGSTIPLRGCSASPHLPSESSEFSLSDTGSWSLTYPIKMMET</sequence>
<accession>A0A550BS76</accession>
<name>A0A550BS76_9AGAR</name>
<gene>
    <name evidence="2" type="ORF">BD626DRAFT_76964</name>
</gene>
<comment type="caution">
    <text evidence="2">The sequence shown here is derived from an EMBL/GenBank/DDBJ whole genome shotgun (WGS) entry which is preliminary data.</text>
</comment>
<reference evidence="2 3" key="1">
    <citation type="journal article" date="2019" name="New Phytol.">
        <title>Comparative genomics reveals unique wood-decay strategies and fruiting body development in the Schizophyllaceae.</title>
        <authorList>
            <person name="Almasi E."/>
            <person name="Sahu N."/>
            <person name="Krizsan K."/>
            <person name="Balint B."/>
            <person name="Kovacs G.M."/>
            <person name="Kiss B."/>
            <person name="Cseklye J."/>
            <person name="Drula E."/>
            <person name="Henrissat B."/>
            <person name="Nagy I."/>
            <person name="Chovatia M."/>
            <person name="Adam C."/>
            <person name="LaButti K."/>
            <person name="Lipzen A."/>
            <person name="Riley R."/>
            <person name="Grigoriev I.V."/>
            <person name="Nagy L.G."/>
        </authorList>
    </citation>
    <scope>NUCLEOTIDE SEQUENCE [LARGE SCALE GENOMIC DNA]</scope>
    <source>
        <strain evidence="2 3">NL-1724</strain>
    </source>
</reference>
<keyword evidence="3" id="KW-1185">Reference proteome</keyword>
<proteinExistence type="predicted"/>
<evidence type="ECO:0000256" key="1">
    <source>
        <dbReference type="SAM" id="MobiDB-lite"/>
    </source>
</evidence>
<dbReference type="Proteomes" id="UP000320762">
    <property type="component" value="Unassembled WGS sequence"/>
</dbReference>